<organism evidence="2 3">
    <name type="scientific">Wenjunlia tyrosinilytica</name>
    <dbReference type="NCBI Taxonomy" id="1544741"/>
    <lineage>
        <taxon>Bacteria</taxon>
        <taxon>Bacillati</taxon>
        <taxon>Actinomycetota</taxon>
        <taxon>Actinomycetes</taxon>
        <taxon>Kitasatosporales</taxon>
        <taxon>Streptomycetaceae</taxon>
        <taxon>Wenjunlia</taxon>
    </lineage>
</organism>
<sequence>MSEAPAEPFQPSGPAEAFAPPTEPSQAVGPEATEEPNDRTPNGTSKDGTPGATTDDSPEGTPAADAEPGPEPLGVDVAETGNAEVDAVLRRLADADELPTDGHVEVYEDVHTGLRGVLAALDTPVGPRPPQAPFQNRS</sequence>
<evidence type="ECO:0000256" key="1">
    <source>
        <dbReference type="SAM" id="MobiDB-lite"/>
    </source>
</evidence>
<dbReference type="Proteomes" id="UP000641932">
    <property type="component" value="Unassembled WGS sequence"/>
</dbReference>
<feature type="region of interest" description="Disordered" evidence="1">
    <location>
        <begin position="1"/>
        <end position="82"/>
    </location>
</feature>
<reference evidence="2" key="2">
    <citation type="submission" date="2020-09" db="EMBL/GenBank/DDBJ databases">
        <authorList>
            <person name="Sun Q."/>
            <person name="Zhou Y."/>
        </authorList>
    </citation>
    <scope>NUCLEOTIDE SEQUENCE</scope>
    <source>
        <strain evidence="2">CGMCC 4.7201</strain>
    </source>
</reference>
<dbReference type="EMBL" id="BMMS01000025">
    <property type="protein sequence ID" value="GGO95177.1"/>
    <property type="molecule type" value="Genomic_DNA"/>
</dbReference>
<gene>
    <name evidence="2" type="ORF">GCM10012280_51760</name>
</gene>
<evidence type="ECO:0000313" key="3">
    <source>
        <dbReference type="Proteomes" id="UP000641932"/>
    </source>
</evidence>
<keyword evidence="3" id="KW-1185">Reference proteome</keyword>
<dbReference type="RefSeq" id="WP_229698748.1">
    <property type="nucleotide sequence ID" value="NZ_BMMS01000025.1"/>
</dbReference>
<name>A0A918E147_9ACTN</name>
<comment type="caution">
    <text evidence="2">The sequence shown here is derived from an EMBL/GenBank/DDBJ whole genome shotgun (WGS) entry which is preliminary data.</text>
</comment>
<dbReference type="AlphaFoldDB" id="A0A918E147"/>
<feature type="compositionally biased region" description="Polar residues" evidence="1">
    <location>
        <begin position="39"/>
        <end position="55"/>
    </location>
</feature>
<protein>
    <submittedName>
        <fullName evidence="2">Uncharacterized protein</fullName>
    </submittedName>
</protein>
<accession>A0A918E147</accession>
<reference evidence="2" key="1">
    <citation type="journal article" date="2014" name="Int. J. Syst. Evol. Microbiol.">
        <title>Complete genome sequence of Corynebacterium casei LMG S-19264T (=DSM 44701T), isolated from a smear-ripened cheese.</title>
        <authorList>
            <consortium name="US DOE Joint Genome Institute (JGI-PGF)"/>
            <person name="Walter F."/>
            <person name="Albersmeier A."/>
            <person name="Kalinowski J."/>
            <person name="Ruckert C."/>
        </authorList>
    </citation>
    <scope>NUCLEOTIDE SEQUENCE</scope>
    <source>
        <strain evidence="2">CGMCC 4.7201</strain>
    </source>
</reference>
<proteinExistence type="predicted"/>
<evidence type="ECO:0000313" key="2">
    <source>
        <dbReference type="EMBL" id="GGO95177.1"/>
    </source>
</evidence>